<reference evidence="2" key="1">
    <citation type="submission" date="2022-12" db="EMBL/GenBank/DDBJ databases">
        <title>Reference genome sequencing for broad-spectrum identification of bacterial and archaeal isolates by mass spectrometry.</title>
        <authorList>
            <person name="Sekiguchi Y."/>
            <person name="Tourlousse D.M."/>
        </authorList>
    </citation>
    <scope>NUCLEOTIDE SEQUENCE</scope>
    <source>
        <strain evidence="2">TSL-P1</strain>
    </source>
</reference>
<evidence type="ECO:0000259" key="1">
    <source>
        <dbReference type="Pfam" id="PF18765"/>
    </source>
</evidence>
<dbReference type="InterPro" id="IPR052930">
    <property type="entry name" value="TA_antitoxin_MntA"/>
</dbReference>
<gene>
    <name evidence="2" type="ORF">TISLANDTSLP1_18950</name>
</gene>
<dbReference type="InterPro" id="IPR041633">
    <property type="entry name" value="Polbeta"/>
</dbReference>
<keyword evidence="3" id="KW-1185">Reference proteome</keyword>
<dbReference type="PANTHER" id="PTHR43852">
    <property type="entry name" value="NUCLEOTIDYLTRANSFERASE"/>
    <property type="match status" value="1"/>
</dbReference>
<dbReference type="EMBL" id="BSDX01000001">
    <property type="protein sequence ID" value="GLI54202.1"/>
    <property type="molecule type" value="Genomic_DNA"/>
</dbReference>
<organism evidence="2 3">
    <name type="scientific">Thermodesulfovibrio yellowstonii</name>
    <dbReference type="NCBI Taxonomy" id="28262"/>
    <lineage>
        <taxon>Bacteria</taxon>
        <taxon>Pseudomonadati</taxon>
        <taxon>Nitrospirota</taxon>
        <taxon>Thermodesulfovibrionia</taxon>
        <taxon>Thermodesulfovibrionales</taxon>
        <taxon>Thermodesulfovibrionaceae</taxon>
        <taxon>Thermodesulfovibrio</taxon>
    </lineage>
</organism>
<feature type="domain" description="Polymerase beta nucleotidyltransferase" evidence="1">
    <location>
        <begin position="39"/>
        <end position="122"/>
    </location>
</feature>
<sequence>MKGSQIDIQTVKDYLSEKHKKIKTLKIKERDEIISTFMKLSNLWEKYGVERVYLYGSVAELSFHKYSDIDIALEPFIDFETLLKLYSEINRYFKKEVDIRLLSELPFSEKIRKEGIILYERKNSSLKK</sequence>
<dbReference type="PANTHER" id="PTHR43852:SF2">
    <property type="entry name" value="PROTEIN ADENYLYLTRANSFERASE MNTA"/>
    <property type="match status" value="1"/>
</dbReference>
<accession>A0A9W6GHP0</accession>
<dbReference type="Pfam" id="PF18765">
    <property type="entry name" value="Polbeta"/>
    <property type="match status" value="1"/>
</dbReference>
<evidence type="ECO:0000313" key="2">
    <source>
        <dbReference type="EMBL" id="GLI54202.1"/>
    </source>
</evidence>
<dbReference type="SUPFAM" id="SSF81301">
    <property type="entry name" value="Nucleotidyltransferase"/>
    <property type="match status" value="1"/>
</dbReference>
<proteinExistence type="predicted"/>
<dbReference type="InterPro" id="IPR043519">
    <property type="entry name" value="NT_sf"/>
</dbReference>
<dbReference type="CDD" id="cd05403">
    <property type="entry name" value="NT_KNTase_like"/>
    <property type="match status" value="1"/>
</dbReference>
<dbReference type="AlphaFoldDB" id="A0A9W6GHP0"/>
<protein>
    <submittedName>
        <fullName evidence="2">Nucleotidyltransferase</fullName>
    </submittedName>
</protein>
<dbReference type="Gene3D" id="3.30.460.10">
    <property type="entry name" value="Beta Polymerase, domain 2"/>
    <property type="match status" value="1"/>
</dbReference>
<evidence type="ECO:0000313" key="3">
    <source>
        <dbReference type="Proteomes" id="UP001144297"/>
    </source>
</evidence>
<name>A0A9W6GHP0_9BACT</name>
<comment type="caution">
    <text evidence="2">The sequence shown here is derived from an EMBL/GenBank/DDBJ whole genome shotgun (WGS) entry which is preliminary data.</text>
</comment>
<dbReference type="Proteomes" id="UP001144297">
    <property type="component" value="Unassembled WGS sequence"/>
</dbReference>